<evidence type="ECO:0000313" key="1">
    <source>
        <dbReference type="EMBL" id="OGZ62381.1"/>
    </source>
</evidence>
<dbReference type="Proteomes" id="UP000178991">
    <property type="component" value="Unassembled WGS sequence"/>
</dbReference>
<name>A0A1G2HJI7_9BACT</name>
<accession>A0A1G2HJI7</accession>
<reference evidence="1 2" key="1">
    <citation type="journal article" date="2016" name="Nat. Commun.">
        <title>Thousands of microbial genomes shed light on interconnected biogeochemical processes in an aquifer system.</title>
        <authorList>
            <person name="Anantharaman K."/>
            <person name="Brown C.T."/>
            <person name="Hug L.A."/>
            <person name="Sharon I."/>
            <person name="Castelle C.J."/>
            <person name="Probst A.J."/>
            <person name="Thomas B.C."/>
            <person name="Singh A."/>
            <person name="Wilkins M.J."/>
            <person name="Karaoz U."/>
            <person name="Brodie E.L."/>
            <person name="Williams K.H."/>
            <person name="Hubbard S.S."/>
            <person name="Banfield J.F."/>
        </authorList>
    </citation>
    <scope>NUCLEOTIDE SEQUENCE [LARGE SCALE GENOMIC DNA]</scope>
</reference>
<dbReference type="EMBL" id="MHOL01000022">
    <property type="protein sequence ID" value="OGZ62381.1"/>
    <property type="molecule type" value="Genomic_DNA"/>
</dbReference>
<evidence type="ECO:0000313" key="2">
    <source>
        <dbReference type="Proteomes" id="UP000178991"/>
    </source>
</evidence>
<sequence length="65" mass="7657">MQRWEYRRVYDAEEKVFQKELNNLGSQGWKVIGFQVTPNSDHSANVSYALLERKILEKVKEKSPS</sequence>
<evidence type="ECO:0008006" key="3">
    <source>
        <dbReference type="Google" id="ProtNLM"/>
    </source>
</evidence>
<proteinExistence type="predicted"/>
<comment type="caution">
    <text evidence="1">The sequence shown here is derived from an EMBL/GenBank/DDBJ whole genome shotgun (WGS) entry which is preliminary data.</text>
</comment>
<dbReference type="AlphaFoldDB" id="A0A1G2HJI7"/>
<protein>
    <recommendedName>
        <fullName evidence="3">DUF4177 domain-containing protein</fullName>
    </recommendedName>
</protein>
<organism evidence="1 2">
    <name type="scientific">Candidatus Staskawiczbacteria bacterium RIFCSPHIGHO2_01_FULL_34_27</name>
    <dbReference type="NCBI Taxonomy" id="1802199"/>
    <lineage>
        <taxon>Bacteria</taxon>
        <taxon>Candidatus Staskawicziibacteriota</taxon>
    </lineage>
</organism>
<gene>
    <name evidence="1" type="ORF">A2639_00885</name>
</gene>